<accession>A0A447QT74</accession>
<dbReference type="EMBL" id="LR134155">
    <property type="protein sequence ID" value="VEA73234.1"/>
    <property type="molecule type" value="Genomic_DNA"/>
</dbReference>
<reference evidence="2 3" key="1">
    <citation type="submission" date="2018-12" db="EMBL/GenBank/DDBJ databases">
        <authorList>
            <consortium name="Pathogen Informatics"/>
        </authorList>
    </citation>
    <scope>NUCLEOTIDE SEQUENCE [LARGE SCALE GENOMIC DNA]</scope>
    <source>
        <strain evidence="2 3">NCTC9419</strain>
    </source>
</reference>
<evidence type="ECO:0000313" key="2">
    <source>
        <dbReference type="EMBL" id="VEA73234.1"/>
    </source>
</evidence>
<dbReference type="GO" id="GO:0033717">
    <property type="term" value="F:gluconate 2-dehydrogenase (acceptor) activity"/>
    <property type="evidence" value="ECO:0007669"/>
    <property type="project" value="UniProtKB-EC"/>
</dbReference>
<dbReference type="GO" id="GO:0009055">
    <property type="term" value="F:electron transfer activity"/>
    <property type="evidence" value="ECO:0007669"/>
    <property type="project" value="InterPro"/>
</dbReference>
<dbReference type="Proteomes" id="UP000271603">
    <property type="component" value="Chromosome"/>
</dbReference>
<feature type="signal peptide" evidence="1">
    <location>
        <begin position="1"/>
        <end position="20"/>
    </location>
</feature>
<feature type="chain" id="PRO_5019261083" evidence="1">
    <location>
        <begin position="21"/>
        <end position="60"/>
    </location>
</feature>
<organism evidence="2 3">
    <name type="scientific">Serratia rubidaea</name>
    <name type="common">Serratia marinorubra</name>
    <dbReference type="NCBI Taxonomy" id="61652"/>
    <lineage>
        <taxon>Bacteria</taxon>
        <taxon>Pseudomonadati</taxon>
        <taxon>Pseudomonadota</taxon>
        <taxon>Gammaproteobacteria</taxon>
        <taxon>Enterobacterales</taxon>
        <taxon>Yersiniaceae</taxon>
        <taxon>Serratia</taxon>
    </lineage>
</organism>
<name>A0A447QT74_SERRU</name>
<sequence>MNKKTLLALMLAAAPLWAHGDQALIKRGEYLARAADCTACHTAPAARRLAAAIRSARRSA</sequence>
<keyword evidence="2" id="KW-0560">Oxidoreductase</keyword>
<dbReference type="AlphaFoldDB" id="A0A447QT74"/>
<gene>
    <name evidence="2" type="ORF">NCTC9419_04862</name>
</gene>
<dbReference type="InterPro" id="IPR036909">
    <property type="entry name" value="Cyt_c-like_dom_sf"/>
</dbReference>
<dbReference type="SUPFAM" id="SSF46626">
    <property type="entry name" value="Cytochrome c"/>
    <property type="match status" value="1"/>
</dbReference>
<evidence type="ECO:0000256" key="1">
    <source>
        <dbReference type="SAM" id="SignalP"/>
    </source>
</evidence>
<dbReference type="GO" id="GO:0020037">
    <property type="term" value="F:heme binding"/>
    <property type="evidence" value="ECO:0007669"/>
    <property type="project" value="InterPro"/>
</dbReference>
<keyword evidence="1" id="KW-0732">Signal</keyword>
<proteinExistence type="predicted"/>
<dbReference type="EC" id="1.1.99.3" evidence="2"/>
<evidence type="ECO:0000313" key="3">
    <source>
        <dbReference type="Proteomes" id="UP000271603"/>
    </source>
</evidence>
<protein>
    <submittedName>
        <fullName evidence="2">Gluconate 2-dehydrogenase cytochrome c subunit</fullName>
        <ecNumber evidence="2">1.1.99.3</ecNumber>
    </submittedName>
</protein>